<dbReference type="SUPFAM" id="SSF50978">
    <property type="entry name" value="WD40 repeat-like"/>
    <property type="match status" value="1"/>
</dbReference>
<feature type="repeat" description="WD" evidence="3">
    <location>
        <begin position="117"/>
        <end position="158"/>
    </location>
</feature>
<keyword evidence="5" id="KW-1185">Reference proteome</keyword>
<feature type="repeat" description="WD" evidence="3">
    <location>
        <begin position="167"/>
        <end position="209"/>
    </location>
</feature>
<keyword evidence="1 3" id="KW-0853">WD repeat</keyword>
<dbReference type="PROSITE" id="PS00678">
    <property type="entry name" value="WD_REPEATS_1"/>
    <property type="match status" value="1"/>
</dbReference>
<feature type="repeat" description="WD" evidence="3">
    <location>
        <begin position="24"/>
        <end position="65"/>
    </location>
</feature>
<dbReference type="Pfam" id="PF00400">
    <property type="entry name" value="WD40"/>
    <property type="match status" value="3"/>
</dbReference>
<dbReference type="InterPro" id="IPR019775">
    <property type="entry name" value="WD40_repeat_CS"/>
</dbReference>
<evidence type="ECO:0000256" key="1">
    <source>
        <dbReference type="ARBA" id="ARBA00022574"/>
    </source>
</evidence>
<evidence type="ECO:0000313" key="5">
    <source>
        <dbReference type="Proteomes" id="UP000717585"/>
    </source>
</evidence>
<dbReference type="InterPro" id="IPR036322">
    <property type="entry name" value="WD40_repeat_dom_sf"/>
</dbReference>
<dbReference type="Proteomes" id="UP000717585">
    <property type="component" value="Unassembled WGS sequence"/>
</dbReference>
<protein>
    <submittedName>
        <fullName evidence="4">WD domain G-beta repeat</fullName>
    </submittedName>
</protein>
<sequence>MEPVNKETTITNGSEPELYQRTTISGTKSEVFCVKFAPDGHMIATGCGDGSIRIFHSASGRLVYQFAAGDANAFATTSLAFRSPVAGSKTRNVLLSGNAEGYVQHWHVTSGKCLHTIKEEGNEIYAVQYAHDGSKFATAGKDQTIRIYDEATKTRTLELTDGFADVTSGHFNRVFSLCYHPTDPNLLISGGWDNTVQVWDLRADHSVRSIYSPHICGDSVDIDGNTVLTGSWRPENQVQLWDLRTTELERNIAWGNPSSLNGKNTMVYGCSFGGEHGKYIAACGSDGNQCKLFDRNSGEILGSLDLPSASYSCDFAPNGRFVAFAGDTNDIRVCDVVSTLEQRQ</sequence>
<dbReference type="PANTHER" id="PTHR47822">
    <property type="entry name" value="CARBOHYDRATE BINDING DOMAIN CONTAINING PROTEIN"/>
    <property type="match status" value="1"/>
</dbReference>
<dbReference type="PANTHER" id="PTHR47822:SF2">
    <property type="entry name" value="F-BOX AND WD-40 DOMAIN PROTEIN 7"/>
    <property type="match status" value="1"/>
</dbReference>
<gene>
    <name evidence="4" type="ORF">J8273_8613</name>
</gene>
<organism evidence="4 5">
    <name type="scientific">Carpediemonas membranifera</name>
    <dbReference type="NCBI Taxonomy" id="201153"/>
    <lineage>
        <taxon>Eukaryota</taxon>
        <taxon>Metamonada</taxon>
        <taxon>Carpediemonas-like organisms</taxon>
        <taxon>Carpediemonas</taxon>
    </lineage>
</organism>
<evidence type="ECO:0000256" key="2">
    <source>
        <dbReference type="ARBA" id="ARBA00022737"/>
    </source>
</evidence>
<dbReference type="PROSITE" id="PS50082">
    <property type="entry name" value="WD_REPEATS_2"/>
    <property type="match status" value="3"/>
</dbReference>
<comment type="caution">
    <text evidence="4">The sequence shown here is derived from an EMBL/GenBank/DDBJ whole genome shotgun (WGS) entry which is preliminary data.</text>
</comment>
<proteinExistence type="predicted"/>
<evidence type="ECO:0000256" key="3">
    <source>
        <dbReference type="PROSITE-ProRule" id="PRU00221"/>
    </source>
</evidence>
<dbReference type="EMBL" id="JAHDYR010000067">
    <property type="protein sequence ID" value="KAG9389926.1"/>
    <property type="molecule type" value="Genomic_DNA"/>
</dbReference>
<dbReference type="OrthoDB" id="10251741at2759"/>
<name>A0A8J6APH1_9EUKA</name>
<accession>A0A8J6APH1</accession>
<dbReference type="InterPro" id="IPR001680">
    <property type="entry name" value="WD40_rpt"/>
</dbReference>
<dbReference type="PROSITE" id="PS50294">
    <property type="entry name" value="WD_REPEATS_REGION"/>
    <property type="match status" value="2"/>
</dbReference>
<dbReference type="InterPro" id="IPR015943">
    <property type="entry name" value="WD40/YVTN_repeat-like_dom_sf"/>
</dbReference>
<reference evidence="4" key="1">
    <citation type="submission" date="2021-05" db="EMBL/GenBank/DDBJ databases">
        <title>A free-living protist that lacks canonical eukaryotic 1 DNA replication and segregation systems.</title>
        <authorList>
            <person name="Salas-Leiva D.E."/>
            <person name="Tromer E.C."/>
            <person name="Curtis B.A."/>
            <person name="Jerlstrom-Hultqvist J."/>
            <person name="Kolisko M."/>
            <person name="Yi Z."/>
            <person name="Salas-Leiva J.S."/>
            <person name="Gallot-Lavallee L."/>
            <person name="Kops G.J.P.L."/>
            <person name="Archibald J.M."/>
            <person name="Simpson A.G.B."/>
            <person name="Roger A.J."/>
        </authorList>
    </citation>
    <scope>NUCLEOTIDE SEQUENCE</scope>
    <source>
        <strain evidence="4">BICM</strain>
    </source>
</reference>
<dbReference type="AlphaFoldDB" id="A0A8J6APH1"/>
<keyword evidence="2" id="KW-0677">Repeat</keyword>
<evidence type="ECO:0000313" key="4">
    <source>
        <dbReference type="EMBL" id="KAG9389926.1"/>
    </source>
</evidence>
<dbReference type="Gene3D" id="2.130.10.10">
    <property type="entry name" value="YVTN repeat-like/Quinoprotein amine dehydrogenase"/>
    <property type="match status" value="2"/>
</dbReference>
<dbReference type="SMART" id="SM00320">
    <property type="entry name" value="WD40"/>
    <property type="match status" value="6"/>
</dbReference>